<evidence type="ECO:0000256" key="5">
    <source>
        <dbReference type="ARBA" id="ARBA00038253"/>
    </source>
</evidence>
<dbReference type="RefSeq" id="WP_088251939.1">
    <property type="nucleotide sequence ID" value="NZ_NIDE01000001.1"/>
</dbReference>
<proteinExistence type="inferred from homology"/>
<comment type="similarity">
    <text evidence="5">Belongs to the Rap family.</text>
</comment>
<dbReference type="Gene3D" id="1.25.40.10">
    <property type="entry name" value="Tetratricopeptide repeat domain"/>
    <property type="match status" value="1"/>
</dbReference>
<protein>
    <submittedName>
        <fullName evidence="6">TPR repeat protein</fullName>
    </submittedName>
</protein>
<keyword evidence="7" id="KW-1185">Reference proteome</keyword>
<keyword evidence="2" id="KW-0963">Cytoplasm</keyword>
<gene>
    <name evidence="6" type="ORF">FRUB_00445</name>
</gene>
<name>A0A225E9M7_9BACT</name>
<sequence>MTGPAQQPSDPLRASLEQSLAAARQAGDVKKQALVLADLGYILTQSGDPRHAVAFLAEAAGLARGLGDKILEADVLGQQGLTSVQAGDVRPGIEMLKQALAAARAGGDLFAEKTALARLASALPAVGDAVQALACYDQAIALTRHLKDTAGEAEVHWFAAILQAELGARDRALAAGREAIALFKKLGDPNAPMFVSQLEKYQSGGSPPAGDLKALTAPVLAAAGAAPTVDANPGGPSQGPGVLRMAMTAAKSMARYFGSGMKTVSAETLRVRLQTCESCEQFTGARCRLCGCFTTVKARLPHEKCPIGKWPANLVRS</sequence>
<dbReference type="GO" id="GO:0005737">
    <property type="term" value="C:cytoplasm"/>
    <property type="evidence" value="ECO:0007669"/>
    <property type="project" value="UniProtKB-SubCell"/>
</dbReference>
<evidence type="ECO:0000256" key="4">
    <source>
        <dbReference type="ARBA" id="ARBA00022803"/>
    </source>
</evidence>
<evidence type="ECO:0000256" key="2">
    <source>
        <dbReference type="ARBA" id="ARBA00022490"/>
    </source>
</evidence>
<evidence type="ECO:0000313" key="6">
    <source>
        <dbReference type="EMBL" id="OWK46746.1"/>
    </source>
</evidence>
<dbReference type="OrthoDB" id="268397at2"/>
<keyword evidence="4" id="KW-0802">TPR repeat</keyword>
<dbReference type="EMBL" id="NIDE01000001">
    <property type="protein sequence ID" value="OWK46746.1"/>
    <property type="molecule type" value="Genomic_DNA"/>
</dbReference>
<evidence type="ECO:0000256" key="1">
    <source>
        <dbReference type="ARBA" id="ARBA00004496"/>
    </source>
</evidence>
<dbReference type="InterPro" id="IPR051476">
    <property type="entry name" value="Bac_ResReg_Asp_Phosphatase"/>
</dbReference>
<accession>A0A225E9M7</accession>
<organism evidence="6 7">
    <name type="scientific">Fimbriiglobus ruber</name>
    <dbReference type="NCBI Taxonomy" id="1908690"/>
    <lineage>
        <taxon>Bacteria</taxon>
        <taxon>Pseudomonadati</taxon>
        <taxon>Planctomycetota</taxon>
        <taxon>Planctomycetia</taxon>
        <taxon>Gemmatales</taxon>
        <taxon>Gemmataceae</taxon>
        <taxon>Fimbriiglobus</taxon>
    </lineage>
</organism>
<dbReference type="PANTHER" id="PTHR46630">
    <property type="entry name" value="TETRATRICOPEPTIDE REPEAT PROTEIN 29"/>
    <property type="match status" value="1"/>
</dbReference>
<comment type="subcellular location">
    <subcellularLocation>
        <location evidence="1">Cytoplasm</location>
    </subcellularLocation>
</comment>
<comment type="caution">
    <text evidence="6">The sequence shown here is derived from an EMBL/GenBank/DDBJ whole genome shotgun (WGS) entry which is preliminary data.</text>
</comment>
<dbReference type="Proteomes" id="UP000214646">
    <property type="component" value="Unassembled WGS sequence"/>
</dbReference>
<dbReference type="SUPFAM" id="SSF48452">
    <property type="entry name" value="TPR-like"/>
    <property type="match status" value="1"/>
</dbReference>
<keyword evidence="3" id="KW-0677">Repeat</keyword>
<dbReference type="PANTHER" id="PTHR46630:SF1">
    <property type="entry name" value="TETRATRICOPEPTIDE REPEAT PROTEIN 29"/>
    <property type="match status" value="1"/>
</dbReference>
<evidence type="ECO:0000256" key="3">
    <source>
        <dbReference type="ARBA" id="ARBA00022737"/>
    </source>
</evidence>
<reference evidence="7" key="1">
    <citation type="submission" date="2017-06" db="EMBL/GenBank/DDBJ databases">
        <title>Genome analysis of Fimbriiglobus ruber SP5, the first member of the order Planctomycetales with confirmed chitinolytic capability.</title>
        <authorList>
            <person name="Ravin N.V."/>
            <person name="Rakitin A.L."/>
            <person name="Ivanova A.A."/>
            <person name="Beletsky A.V."/>
            <person name="Kulichevskaya I.S."/>
            <person name="Mardanov A.V."/>
            <person name="Dedysh S.N."/>
        </authorList>
    </citation>
    <scope>NUCLEOTIDE SEQUENCE [LARGE SCALE GENOMIC DNA]</scope>
    <source>
        <strain evidence="7">SP5</strain>
    </source>
</reference>
<dbReference type="AlphaFoldDB" id="A0A225E9M7"/>
<evidence type="ECO:0000313" key="7">
    <source>
        <dbReference type="Proteomes" id="UP000214646"/>
    </source>
</evidence>
<dbReference type="InterPro" id="IPR011990">
    <property type="entry name" value="TPR-like_helical_dom_sf"/>
</dbReference>